<keyword evidence="6" id="KW-1185">Reference proteome</keyword>
<feature type="transmembrane region" description="Helical" evidence="3">
    <location>
        <begin position="166"/>
        <end position="186"/>
    </location>
</feature>
<feature type="compositionally biased region" description="Pro residues" evidence="2">
    <location>
        <begin position="49"/>
        <end position="65"/>
    </location>
</feature>
<evidence type="ECO:0000313" key="5">
    <source>
        <dbReference type="EMBL" id="TWU03377.1"/>
    </source>
</evidence>
<dbReference type="EMBL" id="SJPM01000001">
    <property type="protein sequence ID" value="TWU03377.1"/>
    <property type="molecule type" value="Genomic_DNA"/>
</dbReference>
<comment type="caution">
    <text evidence="5">The sequence shown here is derived from an EMBL/GenBank/DDBJ whole genome shotgun (WGS) entry which is preliminary data.</text>
</comment>
<dbReference type="Gene3D" id="1.50.10.20">
    <property type="match status" value="2"/>
</dbReference>
<organism evidence="5 6">
    <name type="scientific">Neorhodopirellula pilleata</name>
    <dbReference type="NCBI Taxonomy" id="2714738"/>
    <lineage>
        <taxon>Bacteria</taxon>
        <taxon>Pseudomonadati</taxon>
        <taxon>Planctomycetota</taxon>
        <taxon>Planctomycetia</taxon>
        <taxon>Pirellulales</taxon>
        <taxon>Pirellulaceae</taxon>
        <taxon>Neorhodopirellula</taxon>
    </lineage>
</organism>
<dbReference type="AlphaFoldDB" id="A0A5C6AV64"/>
<protein>
    <submittedName>
        <fullName evidence="5">Glycosyl Hydrolase Family 88</fullName>
    </submittedName>
</protein>
<evidence type="ECO:0000256" key="2">
    <source>
        <dbReference type="SAM" id="MobiDB-lite"/>
    </source>
</evidence>
<feature type="compositionally biased region" description="Low complexity" evidence="2">
    <location>
        <begin position="1"/>
        <end position="22"/>
    </location>
</feature>
<dbReference type="SUPFAM" id="SSF48239">
    <property type="entry name" value="Terpenoid cyclases/Protein prenyltransferases"/>
    <property type="match status" value="1"/>
</dbReference>
<evidence type="ECO:0000259" key="4">
    <source>
        <dbReference type="Pfam" id="PF00432"/>
    </source>
</evidence>
<feature type="region of interest" description="Disordered" evidence="2">
    <location>
        <begin position="1"/>
        <end position="74"/>
    </location>
</feature>
<accession>A0A5C6AV64</accession>
<proteinExistence type="predicted"/>
<dbReference type="RefSeq" id="WP_231602546.1">
    <property type="nucleotide sequence ID" value="NZ_SJPM01000001.1"/>
</dbReference>
<sequence length="614" mass="66272">MSHSDPPASSSSDDFSSGMPAATPNPPLPNSPPPLPPVLKKTAPRSAPQVPPTPASRSLPPPPAPRATLPPVGKQVKAAPITPLHHPDPVEPTVPSGAVVRGADARSATSSTAASAGAHTAGVAVANASTTNGTKVSRWRVPESTHSARPPAEDVGEKLEPVRKSVPAWLVSLILHITLLLALALWTTPIGQGISRVVLEFGEAIEQESVELQEFSLESADSAFNQDDSDAEVPMELDVQEMIDAVELAEPVEMVPLDIGSAATDITVQPMFSGRSGAMKSALLAMYGGNQETMDAVERGLRWLARNQEKSGSWSMKGPFDDGSYSENRIAATAMAMLAFQGDGNTHLAGPYQSVVEKGLRYLISKQSRRDGFFARDAPGHEKAYAQAQATIAICELYAMTKDSSLRGPAQAAVDYALKAQSSEGGWRYEPRQDSDLSVTGWYVMALTSAKSAGLDVNQSSMSVINGYLDTVSTYEGAGYSYQRGRPATPAMTAEGLLCRQYLGWDRDREAMVIGVDTLVQDWPIDFSDMNVYYWYYATQSIHHFGGKPWEQWNGKMRVELPQHQVKRGGESGSWSPQADQWGENSGRLFTTCLSIYCLEVYYRHLPLYKAGGN</sequence>
<keyword evidence="3" id="KW-0472">Membrane</keyword>
<dbReference type="InterPro" id="IPR008930">
    <property type="entry name" value="Terpenoid_cyclase/PrenylTrfase"/>
</dbReference>
<dbReference type="Pfam" id="PF00432">
    <property type="entry name" value="Prenyltrans"/>
    <property type="match status" value="1"/>
</dbReference>
<keyword evidence="1" id="KW-0677">Repeat</keyword>
<dbReference type="GO" id="GO:0016787">
    <property type="term" value="F:hydrolase activity"/>
    <property type="evidence" value="ECO:0007669"/>
    <property type="project" value="UniProtKB-KW"/>
</dbReference>
<keyword evidence="3" id="KW-0812">Transmembrane</keyword>
<name>A0A5C6AV64_9BACT</name>
<feature type="compositionally biased region" description="Pro residues" evidence="2">
    <location>
        <begin position="23"/>
        <end position="37"/>
    </location>
</feature>
<reference evidence="5 6" key="1">
    <citation type="submission" date="2019-02" db="EMBL/GenBank/DDBJ databases">
        <title>Deep-cultivation of Planctomycetes and their phenomic and genomic characterization uncovers novel biology.</title>
        <authorList>
            <person name="Wiegand S."/>
            <person name="Jogler M."/>
            <person name="Boedeker C."/>
            <person name="Pinto D."/>
            <person name="Vollmers J."/>
            <person name="Rivas-Marin E."/>
            <person name="Kohn T."/>
            <person name="Peeters S.H."/>
            <person name="Heuer A."/>
            <person name="Rast P."/>
            <person name="Oberbeckmann S."/>
            <person name="Bunk B."/>
            <person name="Jeske O."/>
            <person name="Meyerdierks A."/>
            <person name="Storesund J.E."/>
            <person name="Kallscheuer N."/>
            <person name="Luecker S."/>
            <person name="Lage O.M."/>
            <person name="Pohl T."/>
            <person name="Merkel B.J."/>
            <person name="Hornburger P."/>
            <person name="Mueller R.-W."/>
            <person name="Bruemmer F."/>
            <person name="Labrenz M."/>
            <person name="Spormann A.M."/>
            <person name="Op Den Camp H."/>
            <person name="Overmann J."/>
            <person name="Amann R."/>
            <person name="Jetten M.S.M."/>
            <person name="Mascher T."/>
            <person name="Medema M.H."/>
            <person name="Devos D.P."/>
            <person name="Kaster A.-K."/>
            <person name="Ovreas L."/>
            <person name="Rohde M."/>
            <person name="Galperin M.Y."/>
            <person name="Jogler C."/>
        </authorList>
    </citation>
    <scope>NUCLEOTIDE SEQUENCE [LARGE SCALE GENOMIC DNA]</scope>
    <source>
        <strain evidence="5 6">Pla100</strain>
    </source>
</reference>
<gene>
    <name evidence="5" type="ORF">Pla100_02970</name>
</gene>
<dbReference type="Proteomes" id="UP000316213">
    <property type="component" value="Unassembled WGS sequence"/>
</dbReference>
<evidence type="ECO:0000313" key="6">
    <source>
        <dbReference type="Proteomes" id="UP000316213"/>
    </source>
</evidence>
<evidence type="ECO:0000256" key="1">
    <source>
        <dbReference type="ARBA" id="ARBA00022737"/>
    </source>
</evidence>
<feature type="region of interest" description="Disordered" evidence="2">
    <location>
        <begin position="129"/>
        <end position="158"/>
    </location>
</feature>
<evidence type="ECO:0000256" key="3">
    <source>
        <dbReference type="SAM" id="Phobius"/>
    </source>
</evidence>
<dbReference type="InterPro" id="IPR001330">
    <property type="entry name" value="Prenyltrans"/>
</dbReference>
<feature type="domain" description="Prenyltransferase alpha-alpha toroid" evidence="4">
    <location>
        <begin position="296"/>
        <end position="448"/>
    </location>
</feature>
<keyword evidence="5" id="KW-0378">Hydrolase</keyword>
<dbReference type="CDD" id="cd00688">
    <property type="entry name" value="ISOPREN_C2_like"/>
    <property type="match status" value="1"/>
</dbReference>
<keyword evidence="3" id="KW-1133">Transmembrane helix</keyword>